<gene>
    <name evidence="4" type="primary">LOC109468997</name>
</gene>
<dbReference type="OrthoDB" id="10260741at2759"/>
<dbReference type="Pfam" id="PF03645">
    <property type="entry name" value="Tctex-1"/>
    <property type="match status" value="1"/>
</dbReference>
<sequence length="202" mass="22156">MSVAKGGKKRVTRIAVPSGADSDGYSSGGEGTPKPGRRKKFLQVPDGATPSLRGGYDPTGNMDEVMSTVGGSEHSFAHGSSRKVQYENTYKMEPDFKFQSHLIEGPARDILETHLKDQPYDAATCRSQAQDLAGKIMDATKNLNIKRYKLVTIVSIGSLKERPGMHFGSRCLWNDKTDSFTTVKYTNGSLFAVAMIYGLYFE</sequence>
<dbReference type="GeneID" id="109468997"/>
<keyword evidence="3" id="KW-1185">Reference proteome</keyword>
<dbReference type="CDD" id="cd21451">
    <property type="entry name" value="DLC-like_TCTEX1D"/>
    <property type="match status" value="1"/>
</dbReference>
<dbReference type="InterPro" id="IPR038586">
    <property type="entry name" value="Tctex-1-like_sf"/>
</dbReference>
<organism evidence="3 4">
    <name type="scientific">Branchiostoma belcheri</name>
    <name type="common">Amphioxus</name>
    <dbReference type="NCBI Taxonomy" id="7741"/>
    <lineage>
        <taxon>Eukaryota</taxon>
        <taxon>Metazoa</taxon>
        <taxon>Chordata</taxon>
        <taxon>Cephalochordata</taxon>
        <taxon>Leptocardii</taxon>
        <taxon>Amphioxiformes</taxon>
        <taxon>Branchiostomatidae</taxon>
        <taxon>Branchiostoma</taxon>
    </lineage>
</organism>
<protein>
    <submittedName>
        <fullName evidence="4">Tctex1 domain-containing protein 1-like</fullName>
    </submittedName>
</protein>
<comment type="similarity">
    <text evidence="1">Belongs to the dynein light chain Tctex-type family.</text>
</comment>
<dbReference type="Gene3D" id="3.30.1140.40">
    <property type="entry name" value="Tctex-1"/>
    <property type="match status" value="1"/>
</dbReference>
<feature type="region of interest" description="Disordered" evidence="2">
    <location>
        <begin position="1"/>
        <end position="59"/>
    </location>
</feature>
<dbReference type="AlphaFoldDB" id="A0A6P4Z063"/>
<dbReference type="RefSeq" id="XP_019622941.1">
    <property type="nucleotide sequence ID" value="XM_019767382.1"/>
</dbReference>
<dbReference type="GO" id="GO:0045505">
    <property type="term" value="F:dynein intermediate chain binding"/>
    <property type="evidence" value="ECO:0007669"/>
    <property type="project" value="TreeGrafter"/>
</dbReference>
<proteinExistence type="inferred from homology"/>
<evidence type="ECO:0000313" key="3">
    <source>
        <dbReference type="Proteomes" id="UP000515135"/>
    </source>
</evidence>
<evidence type="ECO:0000256" key="1">
    <source>
        <dbReference type="ARBA" id="ARBA00005361"/>
    </source>
</evidence>
<name>A0A6P4Z063_BRABE</name>
<dbReference type="GO" id="GO:0005868">
    <property type="term" value="C:cytoplasmic dynein complex"/>
    <property type="evidence" value="ECO:0007669"/>
    <property type="project" value="TreeGrafter"/>
</dbReference>
<dbReference type="PANTHER" id="PTHR21255">
    <property type="entry name" value="T-COMPLEX-ASSOCIATED-TESTIS-EXPRESSED 1/ DYNEIN LIGHT CHAIN"/>
    <property type="match status" value="1"/>
</dbReference>
<feature type="compositionally biased region" description="Basic residues" evidence="2">
    <location>
        <begin position="1"/>
        <end position="12"/>
    </location>
</feature>
<dbReference type="KEGG" id="bbel:109468997"/>
<dbReference type="GO" id="GO:0005737">
    <property type="term" value="C:cytoplasm"/>
    <property type="evidence" value="ECO:0007669"/>
    <property type="project" value="TreeGrafter"/>
</dbReference>
<dbReference type="PANTHER" id="PTHR21255:SF23">
    <property type="entry name" value="DYNEIN LIGHT CHAIN"/>
    <property type="match status" value="1"/>
</dbReference>
<dbReference type="InterPro" id="IPR005334">
    <property type="entry name" value="Tctex-1-like"/>
</dbReference>
<dbReference type="Proteomes" id="UP000515135">
    <property type="component" value="Unplaced"/>
</dbReference>
<dbReference type="GO" id="GO:0007018">
    <property type="term" value="P:microtubule-based movement"/>
    <property type="evidence" value="ECO:0007669"/>
    <property type="project" value="TreeGrafter"/>
</dbReference>
<accession>A0A6P4Z063</accession>
<evidence type="ECO:0000313" key="4">
    <source>
        <dbReference type="RefSeq" id="XP_019622941.1"/>
    </source>
</evidence>
<evidence type="ECO:0000256" key="2">
    <source>
        <dbReference type="SAM" id="MobiDB-lite"/>
    </source>
</evidence>
<reference evidence="4" key="1">
    <citation type="submission" date="2025-08" db="UniProtKB">
        <authorList>
            <consortium name="RefSeq"/>
        </authorList>
    </citation>
    <scope>IDENTIFICATION</scope>
    <source>
        <tissue evidence="4">Gonad</tissue>
    </source>
</reference>